<evidence type="ECO:0000313" key="11">
    <source>
        <dbReference type="EMBL" id="OHT09366.1"/>
    </source>
</evidence>
<dbReference type="SUPFAM" id="SSF56300">
    <property type="entry name" value="Metallo-dependent phosphatases"/>
    <property type="match status" value="1"/>
</dbReference>
<dbReference type="GeneID" id="94836884"/>
<dbReference type="InterPro" id="IPR004843">
    <property type="entry name" value="Calcineurin-like_PHP"/>
</dbReference>
<dbReference type="EMBL" id="MLAK01000641">
    <property type="protein sequence ID" value="OHT09366.1"/>
    <property type="molecule type" value="Genomic_DNA"/>
</dbReference>
<feature type="domain" description="Serine/threonine specific protein phosphatases" evidence="10">
    <location>
        <begin position="131"/>
        <end position="136"/>
    </location>
</feature>
<evidence type="ECO:0000256" key="4">
    <source>
        <dbReference type="ARBA" id="ARBA00022912"/>
    </source>
</evidence>
<dbReference type="OrthoDB" id="10495845at2759"/>
<dbReference type="SMART" id="SM00156">
    <property type="entry name" value="PP2Ac"/>
    <property type="match status" value="1"/>
</dbReference>
<comment type="cofactor">
    <cofactor evidence="1">
        <name>Mn(2+)</name>
        <dbReference type="ChEBI" id="CHEBI:29035"/>
    </cofactor>
</comment>
<dbReference type="AlphaFoldDB" id="A0A1J4KI73"/>
<dbReference type="GO" id="GO:0005634">
    <property type="term" value="C:nucleus"/>
    <property type="evidence" value="ECO:0007669"/>
    <property type="project" value="TreeGrafter"/>
</dbReference>
<evidence type="ECO:0000256" key="7">
    <source>
        <dbReference type="ARBA" id="ARBA00048336"/>
    </source>
</evidence>
<sequence length="380" mass="43296">MKNKQNAAHVVLRAFDPILHLTEEESQFIGTKIKIPLIDATTVIQLCEQTIEVFRSMHPTHIMSLNLPMYVVGDLHGNLHDFIRIWSRINNQYDQQYLFLGDYVDRGNFSIEICLILFALKIQYPEQIFMIRGNHEFTSVNSKYGFLDEVKKVYGDETVYKKINQVFNYIPLSAVISDTFFCVHGGLSPYLNSLKDIRKIPMPLDSITEGLVGDLVWSDPTEAVSEYVSNPRGVGIAFGERMIKQFFKNTNLKMIVRAHEKIKKGIRQEKRIITIFSTSGYSKKNSGGFCYFNPEGHIDCFTFDCRETPSRLSSSFFTFSYESHIPGGSDNNVSQSHTVSAFLTRSATAQITTGPRRNNRLNTPRSYSRRGPSLNTPTPL</sequence>
<dbReference type="EC" id="3.1.3.16" evidence="8"/>
<gene>
    <name evidence="11" type="ORF">TRFO_21766</name>
</gene>
<evidence type="ECO:0000256" key="1">
    <source>
        <dbReference type="ARBA" id="ARBA00001936"/>
    </source>
</evidence>
<evidence type="ECO:0000259" key="10">
    <source>
        <dbReference type="PROSITE" id="PS00125"/>
    </source>
</evidence>
<dbReference type="PRINTS" id="PR00114">
    <property type="entry name" value="STPHPHTASE"/>
</dbReference>
<dbReference type="PROSITE" id="PS00125">
    <property type="entry name" value="SER_THR_PHOSPHATASE"/>
    <property type="match status" value="1"/>
</dbReference>
<evidence type="ECO:0000313" key="12">
    <source>
        <dbReference type="Proteomes" id="UP000179807"/>
    </source>
</evidence>
<comment type="catalytic activity">
    <reaction evidence="7 8">
        <text>O-phospho-L-threonyl-[protein] + H2O = L-threonyl-[protein] + phosphate</text>
        <dbReference type="Rhea" id="RHEA:47004"/>
        <dbReference type="Rhea" id="RHEA-COMP:11060"/>
        <dbReference type="Rhea" id="RHEA-COMP:11605"/>
        <dbReference type="ChEBI" id="CHEBI:15377"/>
        <dbReference type="ChEBI" id="CHEBI:30013"/>
        <dbReference type="ChEBI" id="CHEBI:43474"/>
        <dbReference type="ChEBI" id="CHEBI:61977"/>
        <dbReference type="EC" id="3.1.3.16"/>
    </reaction>
</comment>
<dbReference type="GO" id="GO:0004722">
    <property type="term" value="F:protein serine/threonine phosphatase activity"/>
    <property type="evidence" value="ECO:0007669"/>
    <property type="project" value="UniProtKB-EC"/>
</dbReference>
<dbReference type="InterPro" id="IPR006186">
    <property type="entry name" value="Ser/Thr-sp_prot-phosphatase"/>
</dbReference>
<keyword evidence="4" id="KW-0904">Protein phosphatase</keyword>
<keyword evidence="5" id="KW-0464">Manganese</keyword>
<dbReference type="Gene3D" id="3.60.21.10">
    <property type="match status" value="1"/>
</dbReference>
<comment type="caution">
    <text evidence="11">The sequence shown here is derived from an EMBL/GenBank/DDBJ whole genome shotgun (WGS) entry which is preliminary data.</text>
</comment>
<organism evidence="11 12">
    <name type="scientific">Tritrichomonas foetus</name>
    <dbReference type="NCBI Taxonomy" id="1144522"/>
    <lineage>
        <taxon>Eukaryota</taxon>
        <taxon>Metamonada</taxon>
        <taxon>Parabasalia</taxon>
        <taxon>Tritrichomonadida</taxon>
        <taxon>Tritrichomonadidae</taxon>
        <taxon>Tritrichomonas</taxon>
    </lineage>
</organism>
<dbReference type="GO" id="GO:0046872">
    <property type="term" value="F:metal ion binding"/>
    <property type="evidence" value="ECO:0007669"/>
    <property type="project" value="UniProtKB-KW"/>
</dbReference>
<dbReference type="PANTHER" id="PTHR11668">
    <property type="entry name" value="SERINE/THREONINE PROTEIN PHOSPHATASE"/>
    <property type="match status" value="1"/>
</dbReference>
<dbReference type="InterPro" id="IPR029052">
    <property type="entry name" value="Metallo-depent_PP-like"/>
</dbReference>
<evidence type="ECO:0000256" key="6">
    <source>
        <dbReference type="ARBA" id="ARBA00047761"/>
    </source>
</evidence>
<evidence type="ECO:0000256" key="2">
    <source>
        <dbReference type="ARBA" id="ARBA00022723"/>
    </source>
</evidence>
<dbReference type="RefSeq" id="XP_068362502.1">
    <property type="nucleotide sequence ID" value="XM_068502180.1"/>
</dbReference>
<proteinExistence type="inferred from homology"/>
<feature type="compositionally biased region" description="Polar residues" evidence="9">
    <location>
        <begin position="347"/>
        <end position="366"/>
    </location>
</feature>
<evidence type="ECO:0000256" key="3">
    <source>
        <dbReference type="ARBA" id="ARBA00022801"/>
    </source>
</evidence>
<accession>A0A1J4KI73</accession>
<dbReference type="InterPro" id="IPR050341">
    <property type="entry name" value="PP1_catalytic_subunit"/>
</dbReference>
<dbReference type="PANTHER" id="PTHR11668:SF300">
    <property type="entry name" value="SERINE_THREONINE-PROTEIN PHOSPHATASE"/>
    <property type="match status" value="1"/>
</dbReference>
<comment type="similarity">
    <text evidence="8">Belongs to the PPP phosphatase family.</text>
</comment>
<name>A0A1J4KI73_9EUKA</name>
<dbReference type="VEuPathDB" id="TrichDB:TRFO_21766"/>
<protein>
    <recommendedName>
        <fullName evidence="8">Serine/threonine-protein phosphatase</fullName>
        <ecNumber evidence="8">3.1.3.16</ecNumber>
    </recommendedName>
</protein>
<feature type="region of interest" description="Disordered" evidence="9">
    <location>
        <begin position="347"/>
        <end position="380"/>
    </location>
</feature>
<dbReference type="Pfam" id="PF00149">
    <property type="entry name" value="Metallophos"/>
    <property type="match status" value="1"/>
</dbReference>
<keyword evidence="12" id="KW-1185">Reference proteome</keyword>
<evidence type="ECO:0000256" key="5">
    <source>
        <dbReference type="ARBA" id="ARBA00023211"/>
    </source>
</evidence>
<dbReference type="CDD" id="cd00144">
    <property type="entry name" value="MPP_PPP_family"/>
    <property type="match status" value="1"/>
</dbReference>
<dbReference type="Proteomes" id="UP000179807">
    <property type="component" value="Unassembled WGS sequence"/>
</dbReference>
<dbReference type="GO" id="GO:0005737">
    <property type="term" value="C:cytoplasm"/>
    <property type="evidence" value="ECO:0007669"/>
    <property type="project" value="TreeGrafter"/>
</dbReference>
<keyword evidence="3 8" id="KW-0378">Hydrolase</keyword>
<reference evidence="11" key="1">
    <citation type="submission" date="2016-10" db="EMBL/GenBank/DDBJ databases">
        <authorList>
            <person name="Benchimol M."/>
            <person name="Almeida L.G."/>
            <person name="Vasconcelos A.T."/>
            <person name="Perreira-Neves A."/>
            <person name="Rosa I.A."/>
            <person name="Tasca T."/>
            <person name="Bogo M.R."/>
            <person name="de Souza W."/>
        </authorList>
    </citation>
    <scope>NUCLEOTIDE SEQUENCE [LARGE SCALE GENOMIC DNA]</scope>
    <source>
        <strain evidence="11">K</strain>
    </source>
</reference>
<comment type="catalytic activity">
    <reaction evidence="6">
        <text>O-phospho-L-seryl-[protein] + H2O = L-seryl-[protein] + phosphate</text>
        <dbReference type="Rhea" id="RHEA:20629"/>
        <dbReference type="Rhea" id="RHEA-COMP:9863"/>
        <dbReference type="Rhea" id="RHEA-COMP:11604"/>
        <dbReference type="ChEBI" id="CHEBI:15377"/>
        <dbReference type="ChEBI" id="CHEBI:29999"/>
        <dbReference type="ChEBI" id="CHEBI:43474"/>
        <dbReference type="ChEBI" id="CHEBI:83421"/>
        <dbReference type="EC" id="3.1.3.16"/>
    </reaction>
</comment>
<keyword evidence="2" id="KW-0479">Metal-binding</keyword>
<evidence type="ECO:0000256" key="9">
    <source>
        <dbReference type="SAM" id="MobiDB-lite"/>
    </source>
</evidence>
<evidence type="ECO:0000256" key="8">
    <source>
        <dbReference type="RuleBase" id="RU004273"/>
    </source>
</evidence>